<feature type="region of interest" description="Disordered" evidence="1">
    <location>
        <begin position="1"/>
        <end position="34"/>
    </location>
</feature>
<sequence>MTYIPPERDESALDQTRQLEFTPPPLAAPGAGLPATGDGGPVDPFAGQAPEAVAYAEPAAPRDRVVFQFIWEAILLLLTLNALFLVYRRRDALFGDEFDGLADALSRHALHLAPILLAALAIGLSLRLGAVNLAAPALAFVITVARPFEANVWIYMGYVAGAAAVAGLLYVLLVAAFRVPAWFAGLAIGVVVVAALPVTYRLADPGDVVTLPGPPNGLYLLGGAAVLAVAGGFIGLAPGVRDGFSAVKRLADGEGGRSASAVFLLLGGTVLSMLLAAASGYVSYMYALGPIEGQHTLNFGPYADLAVAVEPQLLAFAIALLAGTSLWGRRGGVFGGVLTTVAVWAGLVLWGRTVADAGEGSWQADYSQAIYAGILLVALFVSFALDRLGRPKETIESDDGIYTQEMRPFEPTTGTPEGTGLFDPTLPDATAPQR</sequence>
<feature type="compositionally biased region" description="Low complexity" evidence="1">
    <location>
        <begin position="410"/>
        <end position="420"/>
    </location>
</feature>
<accession>A0ABS3U937</accession>
<evidence type="ECO:0008006" key="5">
    <source>
        <dbReference type="Google" id="ProtNLM"/>
    </source>
</evidence>
<feature type="transmembrane region" description="Helical" evidence="2">
    <location>
        <begin position="302"/>
        <end position="321"/>
    </location>
</feature>
<feature type="transmembrane region" description="Helical" evidence="2">
    <location>
        <begin position="218"/>
        <end position="240"/>
    </location>
</feature>
<evidence type="ECO:0000256" key="1">
    <source>
        <dbReference type="SAM" id="MobiDB-lite"/>
    </source>
</evidence>
<feature type="transmembrane region" description="Helical" evidence="2">
    <location>
        <begin position="152"/>
        <end position="172"/>
    </location>
</feature>
<feature type="transmembrane region" description="Helical" evidence="2">
    <location>
        <begin position="366"/>
        <end position="385"/>
    </location>
</feature>
<proteinExistence type="predicted"/>
<name>A0ABS3U937_9ACTN</name>
<dbReference type="RefSeq" id="WP_208498915.1">
    <property type="nucleotide sequence ID" value="NZ_JAGFNP010000014.1"/>
</dbReference>
<keyword evidence="4" id="KW-1185">Reference proteome</keyword>
<keyword evidence="2" id="KW-1133">Transmembrane helix</keyword>
<feature type="compositionally biased region" description="Basic and acidic residues" evidence="1">
    <location>
        <begin position="1"/>
        <end position="11"/>
    </location>
</feature>
<reference evidence="3 4" key="1">
    <citation type="submission" date="2021-03" db="EMBL/GenBank/DDBJ databases">
        <title>Glycomyces sp. nov., a novel actinomycete isolated from soil.</title>
        <authorList>
            <person name="Yang X."/>
            <person name="Xu X."/>
        </authorList>
    </citation>
    <scope>NUCLEOTIDE SEQUENCE [LARGE SCALE GENOMIC DNA]</scope>
    <source>
        <strain evidence="3 4">NEAU-S30</strain>
    </source>
</reference>
<feature type="transmembrane region" description="Helical" evidence="2">
    <location>
        <begin position="333"/>
        <end position="354"/>
    </location>
</feature>
<feature type="transmembrane region" description="Helical" evidence="2">
    <location>
        <begin position="179"/>
        <end position="198"/>
    </location>
</feature>
<comment type="caution">
    <text evidence="3">The sequence shown here is derived from an EMBL/GenBank/DDBJ whole genome shotgun (WGS) entry which is preliminary data.</text>
</comment>
<feature type="transmembrane region" description="Helical" evidence="2">
    <location>
        <begin position="261"/>
        <end position="282"/>
    </location>
</feature>
<feature type="transmembrane region" description="Helical" evidence="2">
    <location>
        <begin position="115"/>
        <end position="140"/>
    </location>
</feature>
<feature type="transmembrane region" description="Helical" evidence="2">
    <location>
        <begin position="65"/>
        <end position="87"/>
    </location>
</feature>
<evidence type="ECO:0000313" key="4">
    <source>
        <dbReference type="Proteomes" id="UP000681341"/>
    </source>
</evidence>
<dbReference type="Proteomes" id="UP000681341">
    <property type="component" value="Unassembled WGS sequence"/>
</dbReference>
<feature type="region of interest" description="Disordered" evidence="1">
    <location>
        <begin position="406"/>
        <end position="434"/>
    </location>
</feature>
<evidence type="ECO:0000313" key="3">
    <source>
        <dbReference type="EMBL" id="MBO3735291.1"/>
    </source>
</evidence>
<protein>
    <recommendedName>
        <fullName evidence="5">ABC transporter permease</fullName>
    </recommendedName>
</protein>
<keyword evidence="2" id="KW-0472">Membrane</keyword>
<gene>
    <name evidence="3" type="ORF">J5V16_20880</name>
</gene>
<dbReference type="EMBL" id="JAGFNP010000014">
    <property type="protein sequence ID" value="MBO3735291.1"/>
    <property type="molecule type" value="Genomic_DNA"/>
</dbReference>
<organism evidence="3 4">
    <name type="scientific">Glycomyces niveus</name>
    <dbReference type="NCBI Taxonomy" id="2820287"/>
    <lineage>
        <taxon>Bacteria</taxon>
        <taxon>Bacillati</taxon>
        <taxon>Actinomycetota</taxon>
        <taxon>Actinomycetes</taxon>
        <taxon>Glycomycetales</taxon>
        <taxon>Glycomycetaceae</taxon>
        <taxon>Glycomyces</taxon>
    </lineage>
</organism>
<keyword evidence="2" id="KW-0812">Transmembrane</keyword>
<evidence type="ECO:0000256" key="2">
    <source>
        <dbReference type="SAM" id="Phobius"/>
    </source>
</evidence>